<evidence type="ECO:0000313" key="1">
    <source>
        <dbReference type="EMBL" id="SVE06667.1"/>
    </source>
</evidence>
<gene>
    <name evidence="1" type="ORF">METZ01_LOCUS459521</name>
</gene>
<accession>A0A383AFS5</accession>
<reference evidence="1" key="1">
    <citation type="submission" date="2018-05" db="EMBL/GenBank/DDBJ databases">
        <authorList>
            <person name="Lanie J.A."/>
            <person name="Ng W.-L."/>
            <person name="Kazmierczak K.M."/>
            <person name="Andrzejewski T.M."/>
            <person name="Davidsen T.M."/>
            <person name="Wayne K.J."/>
            <person name="Tettelin H."/>
            <person name="Glass J.I."/>
            <person name="Rusch D."/>
            <person name="Podicherti R."/>
            <person name="Tsui H.-C.T."/>
            <person name="Winkler M.E."/>
        </authorList>
    </citation>
    <scope>NUCLEOTIDE SEQUENCE</scope>
</reference>
<proteinExistence type="predicted"/>
<protein>
    <submittedName>
        <fullName evidence="1">Uncharacterized protein</fullName>
    </submittedName>
</protein>
<organism evidence="1">
    <name type="scientific">marine metagenome</name>
    <dbReference type="NCBI Taxonomy" id="408172"/>
    <lineage>
        <taxon>unclassified sequences</taxon>
        <taxon>metagenomes</taxon>
        <taxon>ecological metagenomes</taxon>
    </lineage>
</organism>
<sequence length="50" mass="5418">MSQLKYGKAQIVVCQDYADLGEQSATAVAARMRSLLATQDEVRIIFAAGE</sequence>
<name>A0A383AFS5_9ZZZZ</name>
<dbReference type="AlphaFoldDB" id="A0A383AFS5"/>
<feature type="non-terminal residue" evidence="1">
    <location>
        <position position="50"/>
    </location>
</feature>
<dbReference type="EMBL" id="UINC01191833">
    <property type="protein sequence ID" value="SVE06667.1"/>
    <property type="molecule type" value="Genomic_DNA"/>
</dbReference>